<keyword evidence="4 5" id="KW-0472">Membrane</keyword>
<evidence type="ECO:0000313" key="8">
    <source>
        <dbReference type="Proteomes" id="UP000184232"/>
    </source>
</evidence>
<dbReference type="PANTHER" id="PTHR10846">
    <property type="entry name" value="SODIUM/POTASSIUM/CALCIUM EXCHANGER"/>
    <property type="match status" value="1"/>
</dbReference>
<accession>A0A1M6LBS8</accession>
<dbReference type="OrthoDB" id="9794225at2"/>
<dbReference type="Proteomes" id="UP000184232">
    <property type="component" value="Unassembled WGS sequence"/>
</dbReference>
<protein>
    <submittedName>
        <fullName evidence="7">Cation:H+ antiporter</fullName>
    </submittedName>
</protein>
<keyword evidence="8" id="KW-1185">Reference proteome</keyword>
<dbReference type="GO" id="GO:0005262">
    <property type="term" value="F:calcium channel activity"/>
    <property type="evidence" value="ECO:0007669"/>
    <property type="project" value="TreeGrafter"/>
</dbReference>
<feature type="transmembrane region" description="Helical" evidence="5">
    <location>
        <begin position="33"/>
        <end position="54"/>
    </location>
</feature>
<dbReference type="InterPro" id="IPR004481">
    <property type="entry name" value="K/Na/Ca-exchanger"/>
</dbReference>
<dbReference type="InterPro" id="IPR044880">
    <property type="entry name" value="NCX_ion-bd_dom_sf"/>
</dbReference>
<feature type="transmembrane region" description="Helical" evidence="5">
    <location>
        <begin position="66"/>
        <end position="91"/>
    </location>
</feature>
<evidence type="ECO:0000256" key="2">
    <source>
        <dbReference type="ARBA" id="ARBA00022692"/>
    </source>
</evidence>
<dbReference type="InterPro" id="IPR004837">
    <property type="entry name" value="NaCa_Exmemb"/>
</dbReference>
<proteinExistence type="predicted"/>
<feature type="transmembrane region" description="Helical" evidence="5">
    <location>
        <begin position="163"/>
        <end position="181"/>
    </location>
</feature>
<comment type="subcellular location">
    <subcellularLocation>
        <location evidence="1">Membrane</location>
        <topology evidence="1">Multi-pass membrane protein</topology>
    </subcellularLocation>
</comment>
<evidence type="ECO:0000259" key="6">
    <source>
        <dbReference type="Pfam" id="PF01699"/>
    </source>
</evidence>
<evidence type="ECO:0000256" key="3">
    <source>
        <dbReference type="ARBA" id="ARBA00022989"/>
    </source>
</evidence>
<feature type="transmembrane region" description="Helical" evidence="5">
    <location>
        <begin position="128"/>
        <end position="143"/>
    </location>
</feature>
<dbReference type="NCBIfam" id="TIGR00367">
    <property type="entry name" value="calcium/sodium antiporter"/>
    <property type="match status" value="1"/>
</dbReference>
<reference evidence="7 8" key="1">
    <citation type="submission" date="2016-11" db="EMBL/GenBank/DDBJ databases">
        <authorList>
            <person name="Jaros S."/>
            <person name="Januszkiewicz K."/>
            <person name="Wedrychowicz H."/>
        </authorList>
    </citation>
    <scope>NUCLEOTIDE SEQUENCE [LARGE SCALE GENOMIC DNA]</scope>
    <source>
        <strain evidence="7 8">DSM 22807</strain>
    </source>
</reference>
<dbReference type="AlphaFoldDB" id="A0A1M6LBS8"/>
<dbReference type="STRING" id="683124.SAMN05444337_2445"/>
<sequence>MNFLYIIGGLVLLVAGGNWLLKSSVGLSQKLNISKIIVGLTVVSFATSAPEMIVSVKAALDGFPDIAVGNVVGSNIGNVGLVLGIVLLINSMQVESNFYRTDWPMKMLASLLLFFFLAFDGVLSRSEGIFFVVLLVAFILYLIKQNKTVTLENDNQEEENMSYLKIFLLLFVGGFSLWLGSELLVDGSVSLAEKIGVSKRVIAITVVSIGTSIPELASSVIAALKNENDISIGNIIGSNIFNILSVLGFTAIIKPIENVDYQILHFDIYWLLGFAFILLPMVFLHKRNNLAFKEGVLLVLAYAVFIYLTIK</sequence>
<dbReference type="Pfam" id="PF01699">
    <property type="entry name" value="Na_Ca_ex"/>
    <property type="match status" value="2"/>
</dbReference>
<feature type="transmembrane region" description="Helical" evidence="5">
    <location>
        <begin position="268"/>
        <end position="284"/>
    </location>
</feature>
<keyword evidence="3 5" id="KW-1133">Transmembrane helix</keyword>
<evidence type="ECO:0000256" key="5">
    <source>
        <dbReference type="SAM" id="Phobius"/>
    </source>
</evidence>
<name>A0A1M6LBS8_9FLAO</name>
<dbReference type="PANTHER" id="PTHR10846:SF8">
    <property type="entry name" value="INNER MEMBRANE PROTEIN YRBG"/>
    <property type="match status" value="1"/>
</dbReference>
<dbReference type="RefSeq" id="WP_072785491.1">
    <property type="nucleotide sequence ID" value="NZ_CP045292.1"/>
</dbReference>
<dbReference type="GO" id="GO:0008273">
    <property type="term" value="F:calcium, potassium:sodium antiporter activity"/>
    <property type="evidence" value="ECO:0007669"/>
    <property type="project" value="TreeGrafter"/>
</dbReference>
<feature type="domain" description="Sodium/calcium exchanger membrane region" evidence="6">
    <location>
        <begin position="166"/>
        <end position="310"/>
    </location>
</feature>
<gene>
    <name evidence="7" type="ORF">SAMN05444337_2445</name>
</gene>
<evidence type="ECO:0000256" key="4">
    <source>
        <dbReference type="ARBA" id="ARBA00023136"/>
    </source>
</evidence>
<dbReference type="GO" id="GO:0005886">
    <property type="term" value="C:plasma membrane"/>
    <property type="evidence" value="ECO:0007669"/>
    <property type="project" value="TreeGrafter"/>
</dbReference>
<keyword evidence="2 5" id="KW-0812">Transmembrane</keyword>
<organism evidence="7 8">
    <name type="scientific">Flavobacterium haoranii</name>
    <dbReference type="NCBI Taxonomy" id="683124"/>
    <lineage>
        <taxon>Bacteria</taxon>
        <taxon>Pseudomonadati</taxon>
        <taxon>Bacteroidota</taxon>
        <taxon>Flavobacteriia</taxon>
        <taxon>Flavobacteriales</taxon>
        <taxon>Flavobacteriaceae</taxon>
        <taxon>Flavobacterium</taxon>
    </lineage>
</organism>
<feature type="transmembrane region" description="Helical" evidence="5">
    <location>
        <begin position="103"/>
        <end position="122"/>
    </location>
</feature>
<dbReference type="EMBL" id="FQZH01000005">
    <property type="protein sequence ID" value="SHJ68618.1"/>
    <property type="molecule type" value="Genomic_DNA"/>
</dbReference>
<dbReference type="GO" id="GO:0006874">
    <property type="term" value="P:intracellular calcium ion homeostasis"/>
    <property type="evidence" value="ECO:0007669"/>
    <property type="project" value="TreeGrafter"/>
</dbReference>
<feature type="transmembrane region" description="Helical" evidence="5">
    <location>
        <begin position="236"/>
        <end position="256"/>
    </location>
</feature>
<dbReference type="Gene3D" id="1.20.1420.30">
    <property type="entry name" value="NCX, central ion-binding region"/>
    <property type="match status" value="2"/>
</dbReference>
<feature type="transmembrane region" description="Helical" evidence="5">
    <location>
        <begin position="201"/>
        <end position="224"/>
    </location>
</feature>
<feature type="domain" description="Sodium/calcium exchanger membrane region" evidence="6">
    <location>
        <begin position="3"/>
        <end position="143"/>
    </location>
</feature>
<feature type="transmembrane region" description="Helical" evidence="5">
    <location>
        <begin position="291"/>
        <end position="310"/>
    </location>
</feature>
<evidence type="ECO:0000313" key="7">
    <source>
        <dbReference type="EMBL" id="SHJ68618.1"/>
    </source>
</evidence>
<feature type="transmembrane region" description="Helical" evidence="5">
    <location>
        <begin position="6"/>
        <end position="21"/>
    </location>
</feature>
<evidence type="ECO:0000256" key="1">
    <source>
        <dbReference type="ARBA" id="ARBA00004141"/>
    </source>
</evidence>